<feature type="compositionally biased region" description="Basic residues" evidence="1">
    <location>
        <begin position="75"/>
        <end position="86"/>
    </location>
</feature>
<organism evidence="2 3">
    <name type="scientific">Anguilla anguilla</name>
    <name type="common">European freshwater eel</name>
    <name type="synonym">Muraena anguilla</name>
    <dbReference type="NCBI Taxonomy" id="7936"/>
    <lineage>
        <taxon>Eukaryota</taxon>
        <taxon>Metazoa</taxon>
        <taxon>Chordata</taxon>
        <taxon>Craniata</taxon>
        <taxon>Vertebrata</taxon>
        <taxon>Euteleostomi</taxon>
        <taxon>Actinopterygii</taxon>
        <taxon>Neopterygii</taxon>
        <taxon>Teleostei</taxon>
        <taxon>Anguilliformes</taxon>
        <taxon>Anguillidae</taxon>
        <taxon>Anguilla</taxon>
    </lineage>
</organism>
<evidence type="ECO:0000313" key="3">
    <source>
        <dbReference type="Proteomes" id="UP001044222"/>
    </source>
</evidence>
<protein>
    <submittedName>
        <fullName evidence="2">Uncharacterized protein</fullName>
    </submittedName>
</protein>
<dbReference type="AlphaFoldDB" id="A0A9D3MGY7"/>
<dbReference type="Proteomes" id="UP001044222">
    <property type="component" value="Unassembled WGS sequence"/>
</dbReference>
<evidence type="ECO:0000256" key="1">
    <source>
        <dbReference type="SAM" id="MobiDB-lite"/>
    </source>
</evidence>
<sequence length="86" mass="10554">MFSKPVDPRQALVRRLSVINLENFRRQYVRRRWKLSFRIVALCNHLTRMMKKDLRKQEDELRDCESDQEEEALKMRPRSRTRSMSS</sequence>
<keyword evidence="3" id="KW-1185">Reference proteome</keyword>
<dbReference type="Gene3D" id="1.20.5.460">
    <property type="entry name" value="Single helix bin"/>
    <property type="match status" value="1"/>
</dbReference>
<name>A0A9D3MGY7_ANGAN</name>
<dbReference type="EMBL" id="JAFIRN010000005">
    <property type="protein sequence ID" value="KAG5848779.1"/>
    <property type="molecule type" value="Genomic_DNA"/>
</dbReference>
<proteinExistence type="predicted"/>
<feature type="region of interest" description="Disordered" evidence="1">
    <location>
        <begin position="64"/>
        <end position="86"/>
    </location>
</feature>
<reference evidence="2" key="1">
    <citation type="submission" date="2021-01" db="EMBL/GenBank/DDBJ databases">
        <title>A chromosome-scale assembly of European eel, Anguilla anguilla.</title>
        <authorList>
            <person name="Henkel C."/>
            <person name="Jong-Raadsen S.A."/>
            <person name="Dufour S."/>
            <person name="Weltzien F.-A."/>
            <person name="Palstra A.P."/>
            <person name="Pelster B."/>
            <person name="Spaink H.P."/>
            <person name="Van Den Thillart G.E."/>
            <person name="Jansen H."/>
            <person name="Zahm M."/>
            <person name="Klopp C."/>
            <person name="Cedric C."/>
            <person name="Louis A."/>
            <person name="Berthelot C."/>
            <person name="Parey E."/>
            <person name="Roest Crollius H."/>
            <person name="Montfort J."/>
            <person name="Robinson-Rechavi M."/>
            <person name="Bucao C."/>
            <person name="Bouchez O."/>
            <person name="Gislard M."/>
            <person name="Lluch J."/>
            <person name="Milhes M."/>
            <person name="Lampietro C."/>
            <person name="Lopez Roques C."/>
            <person name="Donnadieu C."/>
            <person name="Braasch I."/>
            <person name="Desvignes T."/>
            <person name="Postlethwait J."/>
            <person name="Bobe J."/>
            <person name="Guiguen Y."/>
            <person name="Dirks R."/>
        </authorList>
    </citation>
    <scope>NUCLEOTIDE SEQUENCE</scope>
    <source>
        <strain evidence="2">Tag_6206</strain>
        <tissue evidence="2">Liver</tissue>
    </source>
</reference>
<gene>
    <name evidence="2" type="ORF">ANANG_G00103040</name>
</gene>
<evidence type="ECO:0000313" key="2">
    <source>
        <dbReference type="EMBL" id="KAG5848779.1"/>
    </source>
</evidence>
<accession>A0A9D3MGY7</accession>
<comment type="caution">
    <text evidence="2">The sequence shown here is derived from an EMBL/GenBank/DDBJ whole genome shotgun (WGS) entry which is preliminary data.</text>
</comment>